<keyword evidence="3" id="KW-1185">Reference proteome</keyword>
<protein>
    <submittedName>
        <fullName evidence="2">DUF4145 domain-containing protein</fullName>
    </submittedName>
</protein>
<comment type="caution">
    <text evidence="2">The sequence shown here is derived from an EMBL/GenBank/DDBJ whole genome shotgun (WGS) entry which is preliminary data.</text>
</comment>
<dbReference type="Proteomes" id="UP000608071">
    <property type="component" value="Unassembled WGS sequence"/>
</dbReference>
<gene>
    <name evidence="2" type="ORF">H9647_20290</name>
</gene>
<evidence type="ECO:0000313" key="2">
    <source>
        <dbReference type="EMBL" id="MBD7970412.1"/>
    </source>
</evidence>
<reference evidence="2 3" key="1">
    <citation type="submission" date="2020-08" db="EMBL/GenBank/DDBJ databases">
        <title>A Genomic Blueprint of the Chicken Gut Microbiome.</title>
        <authorList>
            <person name="Gilroy R."/>
            <person name="Ravi A."/>
            <person name="Getino M."/>
            <person name="Pursley I."/>
            <person name="Horton D.L."/>
            <person name="Alikhan N.-F."/>
            <person name="Baker D."/>
            <person name="Gharbi K."/>
            <person name="Hall N."/>
            <person name="Watson M."/>
            <person name="Adriaenssens E.M."/>
            <person name="Foster-Nyarko E."/>
            <person name="Jarju S."/>
            <person name="Secka A."/>
            <person name="Antonio M."/>
            <person name="Oren A."/>
            <person name="Chaudhuri R."/>
            <person name="La Ragione R.M."/>
            <person name="Hildebrand F."/>
            <person name="Pallen M.J."/>
        </authorList>
    </citation>
    <scope>NUCLEOTIDE SEQUENCE [LARGE SCALE GENOMIC DNA]</scope>
    <source>
        <strain evidence="2 3">Sa2BVA9</strain>
    </source>
</reference>
<dbReference type="InterPro" id="IPR025285">
    <property type="entry name" value="DUF4145"/>
</dbReference>
<evidence type="ECO:0000313" key="3">
    <source>
        <dbReference type="Proteomes" id="UP000608071"/>
    </source>
</evidence>
<proteinExistence type="predicted"/>
<feature type="domain" description="DUF4145" evidence="1">
    <location>
        <begin position="22"/>
        <end position="99"/>
    </location>
</feature>
<name>A0ABR8T3S8_9BACL</name>
<organism evidence="2 3">
    <name type="scientific">Paenibacillus gallinarum</name>
    <dbReference type="NCBI Taxonomy" id="2762232"/>
    <lineage>
        <taxon>Bacteria</taxon>
        <taxon>Bacillati</taxon>
        <taxon>Bacillota</taxon>
        <taxon>Bacilli</taxon>
        <taxon>Bacillales</taxon>
        <taxon>Paenibacillaceae</taxon>
        <taxon>Paenibacillus</taxon>
    </lineage>
</organism>
<sequence length="360" mass="41833">MSQKLHDILLEVNSSLAELTQEIEKLIFVSPRAAMQTTRTMAETLVREVAHLEGIDHNAFNFGELQMKLKSEGFITPTTDKAIDFVRRQGNTASHDGMRKMLIREALTCWENQHLILTWFIETYASPDIEVPQYIEPVPDNSEADSENLINYIESLMQNFIQKQPIPKNIVTEQKVSRRIYYKDEFVEIPDFLRDAFLLPQRFPKSTTFLIRLNGEQQARIMSELPHQLDGMHQLVKRFKEANDKCFFEELQLFIEEEQKRKVVMEQFRGEVLLFHKSDFVILTEALQNVALTKDNFLGQTSLMNSLQEQGFLHVRDLPKELVLLGKYRNVGEIAVTNLFNQLKVKGMEFANEFNTRCGV</sequence>
<dbReference type="EMBL" id="JACSQL010000012">
    <property type="protein sequence ID" value="MBD7970412.1"/>
    <property type="molecule type" value="Genomic_DNA"/>
</dbReference>
<dbReference type="Pfam" id="PF13643">
    <property type="entry name" value="DUF4145"/>
    <property type="match status" value="1"/>
</dbReference>
<evidence type="ECO:0000259" key="1">
    <source>
        <dbReference type="Pfam" id="PF13643"/>
    </source>
</evidence>
<dbReference type="RefSeq" id="WP_191803492.1">
    <property type="nucleotide sequence ID" value="NZ_JACSQL010000012.1"/>
</dbReference>
<accession>A0ABR8T3S8</accession>